<dbReference type="Pfam" id="PF07238">
    <property type="entry name" value="PilZ"/>
    <property type="match status" value="1"/>
</dbReference>
<protein>
    <submittedName>
        <fullName evidence="3">PilZ domain-containing protein</fullName>
    </submittedName>
</protein>
<feature type="compositionally biased region" description="Basic and acidic residues" evidence="1">
    <location>
        <begin position="94"/>
        <end position="110"/>
    </location>
</feature>
<keyword evidence="4" id="KW-1185">Reference proteome</keyword>
<dbReference type="RefSeq" id="WP_270075723.1">
    <property type="nucleotide sequence ID" value="NZ_CP115174.1"/>
</dbReference>
<dbReference type="InterPro" id="IPR009875">
    <property type="entry name" value="PilZ_domain"/>
</dbReference>
<evidence type="ECO:0000256" key="1">
    <source>
        <dbReference type="SAM" id="MobiDB-lite"/>
    </source>
</evidence>
<dbReference type="SUPFAM" id="SSF141371">
    <property type="entry name" value="PilZ domain-like"/>
    <property type="match status" value="1"/>
</dbReference>
<sequence length="118" mass="12805">MESQRRDARDSLFVLARIKIEGDAGDGISVRVRNVSSGGLMADVPAEYRPGMRVELSLEGIGDLGGSVAWAEAGRIGVAFDHPIDKTRARKPKASKDDELFRPAPLDHRRPGLKPGSR</sequence>
<dbReference type="EMBL" id="CP115174">
    <property type="protein sequence ID" value="WBO21073.1"/>
    <property type="molecule type" value="Genomic_DNA"/>
</dbReference>
<evidence type="ECO:0000313" key="3">
    <source>
        <dbReference type="EMBL" id="WBO21073.1"/>
    </source>
</evidence>
<evidence type="ECO:0000259" key="2">
    <source>
        <dbReference type="Pfam" id="PF07238"/>
    </source>
</evidence>
<feature type="region of interest" description="Disordered" evidence="1">
    <location>
        <begin position="84"/>
        <end position="118"/>
    </location>
</feature>
<evidence type="ECO:0000313" key="4">
    <source>
        <dbReference type="Proteomes" id="UP001210865"/>
    </source>
</evidence>
<name>A0ABY7NKB4_9SPHN</name>
<dbReference type="Proteomes" id="UP001210865">
    <property type="component" value="Chromosome"/>
</dbReference>
<reference evidence="3 4" key="1">
    <citation type="submission" date="2022-12" db="EMBL/GenBank/DDBJ databases">
        <title>Sphingomonas abieness sp. nov., an endophytic bacterium isolated from Abies koreana.</title>
        <authorList>
            <person name="Jiang L."/>
            <person name="Lee J."/>
        </authorList>
    </citation>
    <scope>NUCLEOTIDE SEQUENCE [LARGE SCALE GENOMIC DNA]</scope>
    <source>
        <strain evidence="4">PAMB 00755</strain>
    </source>
</reference>
<accession>A0ABY7NKB4</accession>
<organism evidence="3 4">
    <name type="scientific">Sphingomonas abietis</name>
    <dbReference type="NCBI Taxonomy" id="3012344"/>
    <lineage>
        <taxon>Bacteria</taxon>
        <taxon>Pseudomonadati</taxon>
        <taxon>Pseudomonadota</taxon>
        <taxon>Alphaproteobacteria</taxon>
        <taxon>Sphingomonadales</taxon>
        <taxon>Sphingomonadaceae</taxon>
        <taxon>Sphingomonas</taxon>
    </lineage>
</organism>
<proteinExistence type="predicted"/>
<feature type="domain" description="PilZ" evidence="2">
    <location>
        <begin position="4"/>
        <end position="87"/>
    </location>
</feature>
<gene>
    <name evidence="3" type="ORF">PBT88_12755</name>
</gene>